<dbReference type="AlphaFoldDB" id="A0AAE0SBH4"/>
<evidence type="ECO:0000256" key="1">
    <source>
        <dbReference type="SAM" id="MobiDB-lite"/>
    </source>
</evidence>
<gene>
    <name evidence="2" type="ORF">CHS0354_012897</name>
</gene>
<protein>
    <submittedName>
        <fullName evidence="2">Uncharacterized protein</fullName>
    </submittedName>
</protein>
<evidence type="ECO:0000313" key="3">
    <source>
        <dbReference type="Proteomes" id="UP001195483"/>
    </source>
</evidence>
<feature type="region of interest" description="Disordered" evidence="1">
    <location>
        <begin position="357"/>
        <end position="381"/>
    </location>
</feature>
<dbReference type="Proteomes" id="UP001195483">
    <property type="component" value="Unassembled WGS sequence"/>
</dbReference>
<proteinExistence type="predicted"/>
<reference evidence="2" key="1">
    <citation type="journal article" date="2021" name="Genome Biol. Evol.">
        <title>A High-Quality Reference Genome for a Parasitic Bivalve with Doubly Uniparental Inheritance (Bivalvia: Unionida).</title>
        <authorList>
            <person name="Smith C.H."/>
        </authorList>
    </citation>
    <scope>NUCLEOTIDE SEQUENCE</scope>
    <source>
        <strain evidence="2">CHS0354</strain>
    </source>
</reference>
<reference evidence="2" key="2">
    <citation type="journal article" date="2021" name="Genome Biol. Evol.">
        <title>Developing a high-quality reference genome for a parasitic bivalve with doubly uniparental inheritance (Bivalvia: Unionida).</title>
        <authorList>
            <person name="Smith C.H."/>
        </authorList>
    </citation>
    <scope>NUCLEOTIDE SEQUENCE</scope>
    <source>
        <strain evidence="2">CHS0354</strain>
        <tissue evidence="2">Mantle</tissue>
    </source>
</reference>
<feature type="region of interest" description="Disordered" evidence="1">
    <location>
        <begin position="429"/>
        <end position="479"/>
    </location>
</feature>
<feature type="compositionally biased region" description="Polar residues" evidence="1">
    <location>
        <begin position="38"/>
        <end position="47"/>
    </location>
</feature>
<feature type="region of interest" description="Disordered" evidence="1">
    <location>
        <begin position="104"/>
        <end position="150"/>
    </location>
</feature>
<comment type="caution">
    <text evidence="2">The sequence shown here is derived from an EMBL/GenBank/DDBJ whole genome shotgun (WGS) entry which is preliminary data.</text>
</comment>
<reference evidence="2" key="3">
    <citation type="submission" date="2023-05" db="EMBL/GenBank/DDBJ databases">
        <authorList>
            <person name="Smith C.H."/>
        </authorList>
    </citation>
    <scope>NUCLEOTIDE SEQUENCE</scope>
    <source>
        <strain evidence="2">CHS0354</strain>
        <tissue evidence="2">Mantle</tissue>
    </source>
</reference>
<feature type="region of interest" description="Disordered" evidence="1">
    <location>
        <begin position="163"/>
        <end position="292"/>
    </location>
</feature>
<organism evidence="2 3">
    <name type="scientific">Potamilus streckersoni</name>
    <dbReference type="NCBI Taxonomy" id="2493646"/>
    <lineage>
        <taxon>Eukaryota</taxon>
        <taxon>Metazoa</taxon>
        <taxon>Spiralia</taxon>
        <taxon>Lophotrochozoa</taxon>
        <taxon>Mollusca</taxon>
        <taxon>Bivalvia</taxon>
        <taxon>Autobranchia</taxon>
        <taxon>Heteroconchia</taxon>
        <taxon>Palaeoheterodonta</taxon>
        <taxon>Unionida</taxon>
        <taxon>Unionoidea</taxon>
        <taxon>Unionidae</taxon>
        <taxon>Ambleminae</taxon>
        <taxon>Lampsilini</taxon>
        <taxon>Potamilus</taxon>
    </lineage>
</organism>
<feature type="compositionally biased region" description="Polar residues" evidence="1">
    <location>
        <begin position="363"/>
        <end position="381"/>
    </location>
</feature>
<feature type="region of interest" description="Disordered" evidence="1">
    <location>
        <begin position="34"/>
        <end position="75"/>
    </location>
</feature>
<feature type="compositionally biased region" description="Basic and acidic residues" evidence="1">
    <location>
        <begin position="48"/>
        <end position="61"/>
    </location>
</feature>
<feature type="compositionally biased region" description="Polar residues" evidence="1">
    <location>
        <begin position="430"/>
        <end position="471"/>
    </location>
</feature>
<keyword evidence="3" id="KW-1185">Reference proteome</keyword>
<evidence type="ECO:0000313" key="2">
    <source>
        <dbReference type="EMBL" id="KAK3588488.1"/>
    </source>
</evidence>
<feature type="compositionally biased region" description="Basic and acidic residues" evidence="1">
    <location>
        <begin position="122"/>
        <end position="135"/>
    </location>
</feature>
<sequence>MPYKEMFEDLAISFNASRDICRLVKNYDASAGDAISVTPESSNNLSTTKDKDKSTRGEKSYDTSIPSCSKDSLDSSDYDWVCNTESDSVASNISDSESKVLQASAGDAISVTPESTNNLTTTKDKDKSTRGEKSYDTSIPSCSKDSLDSSDYDWVCKTESDAVASNINESENKVEQDSEDEEISAKDEHKSTRGRKLWSTNVPSYRVPSSDSSVERPSGRGIMEDSEGVCKIKPDDVPSNKPDTMNKNVLAKASKGKSAAKKHKDNIGTTDSTGGGKSSTTSVSSCSVASSEPPDINLFREQAYLEEKMDQYTVFLQMIQGICIKTVGAKAGPANATRKWNSRMSPTKHKYKSVLKKRKRVSTNRLDPNVASGSGSTGKASDVQVSSFIDQNYWKKTEMCCGIIFMGENGEAMLDINLYKPCKARCNKQKPVNETPQRNQSPDDTNINSSISSPNEGETDLLSASTPSITDTDCKKMDA</sequence>
<feature type="compositionally biased region" description="Basic and acidic residues" evidence="1">
    <location>
        <begin position="228"/>
        <end position="238"/>
    </location>
</feature>
<dbReference type="InterPro" id="IPR026065">
    <property type="entry name" value="FAM60A"/>
</dbReference>
<feature type="compositionally biased region" description="Polar residues" evidence="1">
    <location>
        <begin position="198"/>
        <end position="212"/>
    </location>
</feature>
<name>A0AAE0SBH4_9BIVA</name>
<dbReference type="EMBL" id="JAEAOA010000777">
    <property type="protein sequence ID" value="KAK3588488.1"/>
    <property type="molecule type" value="Genomic_DNA"/>
</dbReference>
<accession>A0AAE0SBH4</accession>
<feature type="compositionally biased region" description="Low complexity" evidence="1">
    <location>
        <begin position="268"/>
        <end position="291"/>
    </location>
</feature>
<dbReference type="Pfam" id="PF15396">
    <property type="entry name" value="FAM60A"/>
    <property type="match status" value="1"/>
</dbReference>
<feature type="compositionally biased region" description="Basic residues" evidence="1">
    <location>
        <begin position="254"/>
        <end position="264"/>
    </location>
</feature>